<keyword evidence="6" id="KW-1185">Reference proteome</keyword>
<dbReference type="SUPFAM" id="SSF103657">
    <property type="entry name" value="BAR/IMD domain-like"/>
    <property type="match status" value="1"/>
</dbReference>
<dbReference type="Pfam" id="PF03114">
    <property type="entry name" value="BAR"/>
    <property type="match status" value="1"/>
</dbReference>
<dbReference type="Gene3D" id="1.20.1270.60">
    <property type="entry name" value="Arfaptin homology (AH) domain/BAR domain"/>
    <property type="match status" value="1"/>
</dbReference>
<organism evidence="5 6">
    <name type="scientific">Smittium mucronatum</name>
    <dbReference type="NCBI Taxonomy" id="133383"/>
    <lineage>
        <taxon>Eukaryota</taxon>
        <taxon>Fungi</taxon>
        <taxon>Fungi incertae sedis</taxon>
        <taxon>Zoopagomycota</taxon>
        <taxon>Kickxellomycotina</taxon>
        <taxon>Harpellomycetes</taxon>
        <taxon>Harpellales</taxon>
        <taxon>Legeriomycetaceae</taxon>
        <taxon>Smittium</taxon>
    </lineage>
</organism>
<dbReference type="InterPro" id="IPR004148">
    <property type="entry name" value="BAR_dom"/>
</dbReference>
<evidence type="ECO:0000313" key="5">
    <source>
        <dbReference type="EMBL" id="OLY77692.1"/>
    </source>
</evidence>
<evidence type="ECO:0000256" key="1">
    <source>
        <dbReference type="ARBA" id="ARBA00022443"/>
    </source>
</evidence>
<accession>A0A1R0GLC7</accession>
<dbReference type="InterPro" id="IPR001452">
    <property type="entry name" value="SH3_domain"/>
</dbReference>
<dbReference type="GO" id="GO:0097320">
    <property type="term" value="P:plasma membrane tubulation"/>
    <property type="evidence" value="ECO:0007669"/>
    <property type="project" value="TreeGrafter"/>
</dbReference>
<dbReference type="GO" id="GO:0008289">
    <property type="term" value="F:lipid binding"/>
    <property type="evidence" value="ECO:0007669"/>
    <property type="project" value="TreeGrafter"/>
</dbReference>
<evidence type="ECO:0000256" key="2">
    <source>
        <dbReference type="PROSITE-ProRule" id="PRU00192"/>
    </source>
</evidence>
<dbReference type="PANTHER" id="PTHR47174:SF1">
    <property type="entry name" value="REDUCED VIABILITY UPON STARVATION PROTEIN 167"/>
    <property type="match status" value="1"/>
</dbReference>
<dbReference type="GO" id="GO:1990528">
    <property type="term" value="C:Rvs161p-Rvs167p complex"/>
    <property type="evidence" value="ECO:0007669"/>
    <property type="project" value="TreeGrafter"/>
</dbReference>
<comment type="caution">
    <text evidence="5">The sequence shown here is derived from an EMBL/GenBank/DDBJ whole genome shotgun (WGS) entry which is preliminary data.</text>
</comment>
<dbReference type="OrthoDB" id="5971719at2759"/>
<name>A0A1R0GLC7_9FUNG</name>
<dbReference type="Proteomes" id="UP000187455">
    <property type="component" value="Unassembled WGS sequence"/>
</dbReference>
<dbReference type="PANTHER" id="PTHR47174">
    <property type="entry name" value="BRIDGING INTEGRATOR 3"/>
    <property type="match status" value="1"/>
</dbReference>
<dbReference type="STRING" id="133383.A0A1R0GLC7"/>
<feature type="region of interest" description="Disordered" evidence="3">
    <location>
        <begin position="252"/>
        <end position="319"/>
    </location>
</feature>
<evidence type="ECO:0000256" key="3">
    <source>
        <dbReference type="SAM" id="MobiDB-lite"/>
    </source>
</evidence>
<dbReference type="InterPro" id="IPR027267">
    <property type="entry name" value="AH/BAR_dom_sf"/>
</dbReference>
<dbReference type="PRINTS" id="PR00452">
    <property type="entry name" value="SH3DOMAIN"/>
</dbReference>
<dbReference type="GO" id="GO:0051666">
    <property type="term" value="P:actin cortical patch localization"/>
    <property type="evidence" value="ECO:0007669"/>
    <property type="project" value="InterPro"/>
</dbReference>
<dbReference type="GO" id="GO:0031097">
    <property type="term" value="C:medial cortex"/>
    <property type="evidence" value="ECO:0007669"/>
    <property type="project" value="TreeGrafter"/>
</dbReference>
<dbReference type="GO" id="GO:0043332">
    <property type="term" value="C:mating projection tip"/>
    <property type="evidence" value="ECO:0007669"/>
    <property type="project" value="TreeGrafter"/>
</dbReference>
<dbReference type="EMBL" id="LSSL01007729">
    <property type="protein sequence ID" value="OLY77692.1"/>
    <property type="molecule type" value="Genomic_DNA"/>
</dbReference>
<dbReference type="AlphaFoldDB" id="A0A1R0GLC7"/>
<dbReference type="InterPro" id="IPR036028">
    <property type="entry name" value="SH3-like_dom_sf"/>
</dbReference>
<protein>
    <submittedName>
        <fullName evidence="5">Regulator of cytoskeleton and endocytosis</fullName>
    </submittedName>
</protein>
<keyword evidence="1 2" id="KW-0728">SH3 domain</keyword>
<dbReference type="FunFam" id="2.30.30.40:FF:000100">
    <property type="entry name" value="SH3 domain-containing YSC84-like protein 1"/>
    <property type="match status" value="1"/>
</dbReference>
<sequence length="450" mass="50712">MLTFQDNFVLVISKILKPVDVLPDPIEQDVTYDNPYSKSENIIELKMNDLGKLAFFFHQNLQNMIVDLKPLLESFDRGVLDPLMEMTSMIKKIYGVMQKRDNKMIDYDRYRTTVAKYEEKGSMPGGRSLPDEQAYHKYGELYLEASRQYNYFNEMLKSDIKILLSLRHEFISLVMEKAARIQLIVYQKVYDLFLIAAQHNNQIDLNIDMDHEFKDLWNLAEEVLKEIEFSEEAPTSGKKFLGSIRGKKPAPMYKPSSAYSKGNRGSYLHGTAGNEPLPPSSSGNQPLPPSSAGTSRYPDTAPYDNVHAQPPSYDQLVSESNPGYQAAATNFATNVATGAANNVIASEKSKFNSYLPQKQQPQYGQQEKSASMYGGVPQPPLNVPARPQVNPPVVYVKALYDYTSQSDQDLSFKAGDMIELLERTESGEDWWTGKINGKVGLIPSNYVTMA</sequence>
<dbReference type="Pfam" id="PF00018">
    <property type="entry name" value="SH3_1"/>
    <property type="match status" value="1"/>
</dbReference>
<dbReference type="SMART" id="SM00326">
    <property type="entry name" value="SH3"/>
    <property type="match status" value="1"/>
</dbReference>
<evidence type="ECO:0000259" key="4">
    <source>
        <dbReference type="PROSITE" id="PS50002"/>
    </source>
</evidence>
<dbReference type="GO" id="GO:0006897">
    <property type="term" value="P:endocytosis"/>
    <property type="evidence" value="ECO:0007669"/>
    <property type="project" value="InterPro"/>
</dbReference>
<dbReference type="Gene3D" id="2.30.30.40">
    <property type="entry name" value="SH3 Domains"/>
    <property type="match status" value="1"/>
</dbReference>
<gene>
    <name evidence="5" type="ORF">AYI68_g8275</name>
</gene>
<feature type="domain" description="SH3" evidence="4">
    <location>
        <begin position="391"/>
        <end position="450"/>
    </location>
</feature>
<dbReference type="PRINTS" id="PR01887">
    <property type="entry name" value="SPECTRNALPHA"/>
</dbReference>
<dbReference type="InterPro" id="IPR046982">
    <property type="entry name" value="BIN3/RVS161-like"/>
</dbReference>
<reference evidence="5 6" key="1">
    <citation type="journal article" date="2016" name="Mol. Biol. Evol.">
        <title>Genome-Wide Survey of Gut Fungi (Harpellales) Reveals the First Horizontally Transferred Ubiquitin Gene from a Mosquito Host.</title>
        <authorList>
            <person name="Wang Y."/>
            <person name="White M.M."/>
            <person name="Kvist S."/>
            <person name="Moncalvo J.M."/>
        </authorList>
    </citation>
    <scope>NUCLEOTIDE SEQUENCE [LARGE SCALE GENOMIC DNA]</scope>
    <source>
        <strain evidence="5 6">ALG-7-W6</strain>
    </source>
</reference>
<dbReference type="PROSITE" id="PS50002">
    <property type="entry name" value="SH3"/>
    <property type="match status" value="1"/>
</dbReference>
<evidence type="ECO:0000313" key="6">
    <source>
        <dbReference type="Proteomes" id="UP000187455"/>
    </source>
</evidence>
<dbReference type="GO" id="GO:0015629">
    <property type="term" value="C:actin cytoskeleton"/>
    <property type="evidence" value="ECO:0007669"/>
    <property type="project" value="TreeGrafter"/>
</dbReference>
<proteinExistence type="predicted"/>
<dbReference type="SUPFAM" id="SSF50044">
    <property type="entry name" value="SH3-domain"/>
    <property type="match status" value="1"/>
</dbReference>